<keyword evidence="2" id="KW-0732">Signal</keyword>
<name>A0A1U7CVS7_9BACT</name>
<feature type="compositionally biased region" description="Low complexity" evidence="1">
    <location>
        <begin position="320"/>
        <end position="333"/>
    </location>
</feature>
<evidence type="ECO:0000256" key="2">
    <source>
        <dbReference type="SAM" id="SignalP"/>
    </source>
</evidence>
<accession>A0A1U7CVS7</accession>
<feature type="region of interest" description="Disordered" evidence="1">
    <location>
        <begin position="211"/>
        <end position="361"/>
    </location>
</feature>
<dbReference type="RefSeq" id="WP_099092017.1">
    <property type="nucleotide sequence ID" value="NZ_CP019082.1"/>
</dbReference>
<evidence type="ECO:0000313" key="4">
    <source>
        <dbReference type="Proteomes" id="UP000186309"/>
    </source>
</evidence>
<evidence type="ECO:0008006" key="5">
    <source>
        <dbReference type="Google" id="ProtNLM"/>
    </source>
</evidence>
<sequence length="1252" mass="139492">MRKHDQPKNPARFRVWLSFILTIWARGLAAAAEDPSSGLEGLSDPIDLAARRIVVWDGPDGRWIVLSGEAAAMQGLQGLRASSIVVRISQQPHETAKVYQAEVYAEGEVRLTSDHDTPRKQGRLTLRTVHDVKMTPYDAAGLKQLPGPPQGLAIVARCGFPDKVEAPAKPARVDDAPGELPADLVAAMSAVDTRKPTRDGDRRQDLVEAQATIADTVAEPSPTADQPKPRRDPAVNRAQAPGQSGPPDIDLPPIEGENEPAPEPLPADEPQAPKARNNEDIAPQLEALPGEVDTEPAPPIRPDEPRAARPGDDDEDDEAPPAAAAPAPGFRAPITPGTQRITSIWPRSGRPTDAKLLPPTPEGVRTGIYRGGVNIVSTIPKFGTVDIEAESAVVWRKPDPEKGQPRTGPQGELIEDADQPMEVYLEGNVIFRQDENKFAGKADQRTYRAKRAYYDFVTDRFVALDAEVNLFAPNLISPMKVKSPRIDQFRSLVQGPDGSLMLGTNPEIRADKSVSTGSRFPDPAYKFYNRSITLSQRTAPATDPNTGKVIKGPNDVEAPPEQIWRYDARTNFFYMGRVPIFYWPRFSGEIDDLDMPLRMIGFRSNNYFGQQVLSDWNGFKVFGLRRPNWIDSWNIDVDYLSARTKTFPALGSELGWFGSDLIRDLSDPYRKANSGEQTATHDYFGYFDIWGLQDKGIDVLGVGPAIVTNGPAGAGKAGYQRSGVPAFQDIRGRFNMRHKQRFLPDDEEHQYEDLFVQLEAAYSSDRYFIEEYYKRLFDIGMDQETLVQGQWQKNNWAASIWAEANLQNFNTETQWLPRLDYYRLGDSFFDGRLIHYQHSGVDYANTHTDIMVNNKNLFAYMPYDPISNTSGVFSAGRGYTNHELDVPINIYDVIRINPYVQGQVVGWTNQIGGGVNGQQSTGAMGRYWGAAGIHAESTAWKLYPNAENEILNIHGLNNKISFFGDYRTAYANQPLNNIAVQDDLDDNSYEMVRRYFAITNWTGGILPTPYDPRHLMLRRQLSPITGSTDIQGTIETAQFGIHQRLQTKRGPEGKRRIVDWMTLDASTTYFPNSQRDNFGKPWGQTQYNYQWFLGDRTSILSSGLFDFWNVQGSAPLDNATVPGFNPKGMNIITTGVSLSRPPRGNVFLGYSVINTGTIQTSALNASMSYWLSPKWYGTFSNSYDFGNKVPLGTMFSFTRIGADYLFSLGLSVDPQRQSYMFAFQISPRLSPMLRLGSGVGLNQFDSRLAPTQ</sequence>
<dbReference type="Proteomes" id="UP000186309">
    <property type="component" value="Chromosome"/>
</dbReference>
<evidence type="ECO:0000256" key="1">
    <source>
        <dbReference type="SAM" id="MobiDB-lite"/>
    </source>
</evidence>
<dbReference type="KEGG" id="pbor:BSF38_04593"/>
<keyword evidence="4" id="KW-1185">Reference proteome</keyword>
<dbReference type="OrthoDB" id="251461at2"/>
<feature type="chain" id="PRO_5012911194" description="LPS-assembly protein LptD" evidence="2">
    <location>
        <begin position="32"/>
        <end position="1252"/>
    </location>
</feature>
<proteinExistence type="predicted"/>
<feature type="signal peptide" evidence="2">
    <location>
        <begin position="1"/>
        <end position="31"/>
    </location>
</feature>
<organism evidence="3 4">
    <name type="scientific">Paludisphaera borealis</name>
    <dbReference type="NCBI Taxonomy" id="1387353"/>
    <lineage>
        <taxon>Bacteria</taxon>
        <taxon>Pseudomonadati</taxon>
        <taxon>Planctomycetota</taxon>
        <taxon>Planctomycetia</taxon>
        <taxon>Isosphaerales</taxon>
        <taxon>Isosphaeraceae</taxon>
        <taxon>Paludisphaera</taxon>
    </lineage>
</organism>
<reference evidence="4" key="1">
    <citation type="submission" date="2016-12" db="EMBL/GenBank/DDBJ databases">
        <title>Comparative genomics of four Isosphaeraceae planctomycetes: a common pool of plasmids and glycoside hydrolase genes.</title>
        <authorList>
            <person name="Ivanova A."/>
        </authorList>
    </citation>
    <scope>NUCLEOTIDE SEQUENCE [LARGE SCALE GENOMIC DNA]</scope>
    <source>
        <strain evidence="4">PX4</strain>
    </source>
</reference>
<evidence type="ECO:0000313" key="3">
    <source>
        <dbReference type="EMBL" id="APW63035.1"/>
    </source>
</evidence>
<dbReference type="AlphaFoldDB" id="A0A1U7CVS7"/>
<protein>
    <recommendedName>
        <fullName evidence="5">LPS-assembly protein LptD</fullName>
    </recommendedName>
</protein>
<gene>
    <name evidence="3" type="ORF">BSF38_04593</name>
</gene>
<dbReference type="STRING" id="1387353.BSF38_04593"/>
<feature type="compositionally biased region" description="Basic and acidic residues" evidence="1">
    <location>
        <begin position="301"/>
        <end position="311"/>
    </location>
</feature>
<dbReference type="EMBL" id="CP019082">
    <property type="protein sequence ID" value="APW63035.1"/>
    <property type="molecule type" value="Genomic_DNA"/>
</dbReference>